<dbReference type="Gene3D" id="2.60.40.420">
    <property type="entry name" value="Cupredoxins - blue copper proteins"/>
    <property type="match status" value="1"/>
</dbReference>
<gene>
    <name evidence="2" type="ORF">EDE15_0951</name>
</gene>
<protein>
    <recommendedName>
        <fullName evidence="4">Plastocyanin</fullName>
    </recommendedName>
</protein>
<reference evidence="2 3" key="1">
    <citation type="submission" date="2018-12" db="EMBL/GenBank/DDBJ databases">
        <title>Sequencing of bacterial isolates from soil warming experiment in Harvard Forest, Massachusetts, USA.</title>
        <authorList>
            <person name="Deangelis K."/>
        </authorList>
    </citation>
    <scope>NUCLEOTIDE SEQUENCE [LARGE SCALE GENOMIC DNA]</scope>
    <source>
        <strain evidence="2 3">EB153</strain>
    </source>
</reference>
<feature type="chain" id="PRO_5019400325" description="Plastocyanin" evidence="1">
    <location>
        <begin position="26"/>
        <end position="244"/>
    </location>
</feature>
<evidence type="ECO:0000256" key="1">
    <source>
        <dbReference type="SAM" id="SignalP"/>
    </source>
</evidence>
<dbReference type="RefSeq" id="WP_260472684.1">
    <property type="nucleotide sequence ID" value="NZ_RSDW01000001.1"/>
</dbReference>
<evidence type="ECO:0000313" key="2">
    <source>
        <dbReference type="EMBL" id="RSL15462.1"/>
    </source>
</evidence>
<dbReference type="InterPro" id="IPR008969">
    <property type="entry name" value="CarboxyPept-like_regulatory"/>
</dbReference>
<keyword evidence="3" id="KW-1185">Reference proteome</keyword>
<evidence type="ECO:0000313" key="3">
    <source>
        <dbReference type="Proteomes" id="UP000269669"/>
    </source>
</evidence>
<evidence type="ECO:0008006" key="4">
    <source>
        <dbReference type="Google" id="ProtNLM"/>
    </source>
</evidence>
<dbReference type="InterPro" id="IPR008972">
    <property type="entry name" value="Cupredoxin"/>
</dbReference>
<sequence length="244" mass="26970">MHRALCWLIFIGVISLPGASLPLQAQGVDVSAKIILHPPDKSVETKHKEPASVGKVVVWLTPLQSTEARPAPTHQTTYRLVQKNKQFSPHLLIVPTGASVEFPNEDPFFHNVFSLFNGKRFDLGLYESGTSRSVRFDREGVSYIFCNIHPEMGAIVLSLSTPYYGISTASGLVIIHNVPPGTYRLNAWSEDAQPANPADVERTVQVSTDAVHLGEIVFNRTPSTIENHKNKFGDDYPVTPPPKY</sequence>
<organism evidence="2 3">
    <name type="scientific">Edaphobacter aggregans</name>
    <dbReference type="NCBI Taxonomy" id="570835"/>
    <lineage>
        <taxon>Bacteria</taxon>
        <taxon>Pseudomonadati</taxon>
        <taxon>Acidobacteriota</taxon>
        <taxon>Terriglobia</taxon>
        <taxon>Terriglobales</taxon>
        <taxon>Acidobacteriaceae</taxon>
        <taxon>Edaphobacter</taxon>
    </lineage>
</organism>
<dbReference type="Proteomes" id="UP000269669">
    <property type="component" value="Unassembled WGS sequence"/>
</dbReference>
<name>A0A428MF52_9BACT</name>
<dbReference type="EMBL" id="RSDW01000001">
    <property type="protein sequence ID" value="RSL15462.1"/>
    <property type="molecule type" value="Genomic_DNA"/>
</dbReference>
<dbReference type="AlphaFoldDB" id="A0A428MF52"/>
<feature type="signal peptide" evidence="1">
    <location>
        <begin position="1"/>
        <end position="25"/>
    </location>
</feature>
<comment type="caution">
    <text evidence="2">The sequence shown here is derived from an EMBL/GenBank/DDBJ whole genome shotgun (WGS) entry which is preliminary data.</text>
</comment>
<dbReference type="SUPFAM" id="SSF49464">
    <property type="entry name" value="Carboxypeptidase regulatory domain-like"/>
    <property type="match status" value="1"/>
</dbReference>
<proteinExistence type="predicted"/>
<dbReference type="SUPFAM" id="SSF49503">
    <property type="entry name" value="Cupredoxins"/>
    <property type="match status" value="1"/>
</dbReference>
<accession>A0A428MF52</accession>
<keyword evidence="1" id="KW-0732">Signal</keyword>